<proteinExistence type="predicted"/>
<dbReference type="EMBL" id="CP034951">
    <property type="protein sequence ID" value="QAA80862.1"/>
    <property type="molecule type" value="Genomic_DNA"/>
</dbReference>
<sequence>MKSKTKNEKEIAQSRRLCAAVHSQTLRSGKLVGMSGPPGPPFPTWCNSVGASSLDIKHTIDFSVPKELSVEKVQHAFAADKQFEV</sequence>
<evidence type="ECO:0000313" key="2">
    <source>
        <dbReference type="Proteomes" id="UP000285517"/>
    </source>
</evidence>
<keyword evidence="2" id="KW-1185">Reference proteome</keyword>
<dbReference type="OrthoDB" id="9805821at2"/>
<dbReference type="Proteomes" id="UP000285517">
    <property type="component" value="Chromosome"/>
</dbReference>
<dbReference type="KEGG" id="aev:EI546_03565"/>
<accession>A0A410G0Q9</accession>
<dbReference type="AlphaFoldDB" id="A0A410G0Q9"/>
<name>A0A410G0Q9_9FLAO</name>
<reference evidence="1 2" key="1">
    <citation type="submission" date="2019-01" db="EMBL/GenBank/DDBJ databases">
        <title>Complete genome sequencing of Aequorivita sp. H23M31.</title>
        <authorList>
            <person name="Bae J.-W."/>
        </authorList>
    </citation>
    <scope>NUCLEOTIDE SEQUENCE [LARGE SCALE GENOMIC DNA]</scope>
    <source>
        <strain evidence="1 2">H23M31</strain>
    </source>
</reference>
<gene>
    <name evidence="1" type="ORF">EI546_03565</name>
</gene>
<organism evidence="1 2">
    <name type="scientific">Aequorivita ciconiae</name>
    <dbReference type="NCBI Taxonomy" id="2494375"/>
    <lineage>
        <taxon>Bacteria</taxon>
        <taxon>Pseudomonadati</taxon>
        <taxon>Bacteroidota</taxon>
        <taxon>Flavobacteriia</taxon>
        <taxon>Flavobacteriales</taxon>
        <taxon>Flavobacteriaceae</taxon>
        <taxon>Aequorivita</taxon>
    </lineage>
</organism>
<evidence type="ECO:0000313" key="1">
    <source>
        <dbReference type="EMBL" id="QAA80862.1"/>
    </source>
</evidence>
<dbReference type="RefSeq" id="WP_128249255.1">
    <property type="nucleotide sequence ID" value="NZ_CP034951.1"/>
</dbReference>
<protein>
    <submittedName>
        <fullName evidence="1">Uncharacterized protein</fullName>
    </submittedName>
</protein>